<dbReference type="Proteomes" id="UP000027138">
    <property type="component" value="Unassembled WGS sequence"/>
</dbReference>
<dbReference type="OrthoDB" id="1922221at2759"/>
<evidence type="ECO:0000259" key="5">
    <source>
        <dbReference type="Pfam" id="PF03081"/>
    </source>
</evidence>
<dbReference type="PANTHER" id="PTHR12542">
    <property type="entry name" value="EXOCYST COMPLEX PROTEIN EXO70"/>
    <property type="match status" value="1"/>
</dbReference>
<accession>A0A067L038</accession>
<comment type="similarity">
    <text evidence="1 3">Belongs to the EXO70 family.</text>
</comment>
<dbReference type="InterPro" id="IPR016159">
    <property type="entry name" value="Cullin_repeat-like_dom_sf"/>
</dbReference>
<evidence type="ECO:0000256" key="4">
    <source>
        <dbReference type="SAM" id="MobiDB-lite"/>
    </source>
</evidence>
<gene>
    <name evidence="6" type="ORF">JCGZ_26824</name>
</gene>
<dbReference type="GO" id="GO:0005546">
    <property type="term" value="F:phosphatidylinositol-4,5-bisphosphate binding"/>
    <property type="evidence" value="ECO:0007669"/>
    <property type="project" value="InterPro"/>
</dbReference>
<keyword evidence="3" id="KW-0653">Protein transport</keyword>
<evidence type="ECO:0000313" key="6">
    <source>
        <dbReference type="EMBL" id="KDP41806.1"/>
    </source>
</evidence>
<feature type="domain" description="Exocyst complex subunit Exo70 C-terminal" evidence="5">
    <location>
        <begin position="53"/>
        <end position="259"/>
    </location>
</feature>
<name>A0A067L038_JATCU</name>
<proteinExistence type="inferred from homology"/>
<keyword evidence="3" id="KW-0268">Exocytosis</keyword>
<dbReference type="GO" id="GO:0000145">
    <property type="term" value="C:exocyst"/>
    <property type="evidence" value="ECO:0007669"/>
    <property type="project" value="InterPro"/>
</dbReference>
<dbReference type="Gene3D" id="1.20.1280.170">
    <property type="entry name" value="Exocyst complex component Exo70"/>
    <property type="match status" value="1"/>
</dbReference>
<dbReference type="AlphaFoldDB" id="A0A067L038"/>
<dbReference type="GO" id="GO:0015031">
    <property type="term" value="P:protein transport"/>
    <property type="evidence" value="ECO:0007669"/>
    <property type="project" value="UniProtKB-KW"/>
</dbReference>
<dbReference type="GO" id="GO:0006887">
    <property type="term" value="P:exocytosis"/>
    <property type="evidence" value="ECO:0007669"/>
    <property type="project" value="UniProtKB-KW"/>
</dbReference>
<keyword evidence="2 3" id="KW-0813">Transport</keyword>
<dbReference type="EMBL" id="KK914317">
    <property type="protein sequence ID" value="KDP41806.1"/>
    <property type="molecule type" value="Genomic_DNA"/>
</dbReference>
<sequence length="259" mass="29469">MITGGYESECCQVYTITRRRAFDECLDRMGFEKTSIDEVQKMQWEALENVIPAWIKTFKDCANIYFSKERDLAKAVFSDCPSISSCLFSNLVRGVMIQLLNFTEGIAMVKRSTEKLFKFLDMYETLRDSITAMDGLLPEECEIELKTELNMAKTTIGEATISIFCELENSIKSDTGKTPVPGGAVHPLTRYTMNYSKYACEYMATLEQVFKLHSKIERADSSSRSNFEGETTQGYNHNPPPENRSPFSVQMMAVMDLLE</sequence>
<evidence type="ECO:0000256" key="2">
    <source>
        <dbReference type="ARBA" id="ARBA00022448"/>
    </source>
</evidence>
<feature type="compositionally biased region" description="Polar residues" evidence="4">
    <location>
        <begin position="222"/>
        <end position="236"/>
    </location>
</feature>
<reference evidence="6 7" key="1">
    <citation type="journal article" date="2014" name="PLoS ONE">
        <title>Global Analysis of Gene Expression Profiles in Physic Nut (Jatropha curcas L.) Seedlings Exposed to Salt Stress.</title>
        <authorList>
            <person name="Zhang L."/>
            <person name="Zhang C."/>
            <person name="Wu P."/>
            <person name="Chen Y."/>
            <person name="Li M."/>
            <person name="Jiang H."/>
            <person name="Wu G."/>
        </authorList>
    </citation>
    <scope>NUCLEOTIDE SEQUENCE [LARGE SCALE GENOMIC DNA]</scope>
    <source>
        <strain evidence="7">cv. GZQX0401</strain>
        <tissue evidence="6">Young leaves</tissue>
    </source>
</reference>
<evidence type="ECO:0000313" key="7">
    <source>
        <dbReference type="Proteomes" id="UP000027138"/>
    </source>
</evidence>
<dbReference type="STRING" id="180498.A0A067L038"/>
<organism evidence="6 7">
    <name type="scientific">Jatropha curcas</name>
    <name type="common">Barbados nut</name>
    <dbReference type="NCBI Taxonomy" id="180498"/>
    <lineage>
        <taxon>Eukaryota</taxon>
        <taxon>Viridiplantae</taxon>
        <taxon>Streptophyta</taxon>
        <taxon>Embryophyta</taxon>
        <taxon>Tracheophyta</taxon>
        <taxon>Spermatophyta</taxon>
        <taxon>Magnoliopsida</taxon>
        <taxon>eudicotyledons</taxon>
        <taxon>Gunneridae</taxon>
        <taxon>Pentapetalae</taxon>
        <taxon>rosids</taxon>
        <taxon>fabids</taxon>
        <taxon>Malpighiales</taxon>
        <taxon>Euphorbiaceae</taxon>
        <taxon>Crotonoideae</taxon>
        <taxon>Jatropheae</taxon>
        <taxon>Jatropha</taxon>
    </lineage>
</organism>
<evidence type="ECO:0000256" key="3">
    <source>
        <dbReference type="RuleBase" id="RU365026"/>
    </source>
</evidence>
<comment type="function">
    <text evidence="3">Component of the exocyst complex.</text>
</comment>
<dbReference type="SUPFAM" id="SSF74788">
    <property type="entry name" value="Cullin repeat-like"/>
    <property type="match status" value="1"/>
</dbReference>
<dbReference type="PANTHER" id="PTHR12542:SF93">
    <property type="entry name" value="EXOCYST COMPLEX COMPONENT EXO70C2"/>
    <property type="match status" value="1"/>
</dbReference>
<dbReference type="InterPro" id="IPR004140">
    <property type="entry name" value="Exo70"/>
</dbReference>
<keyword evidence="7" id="KW-1185">Reference proteome</keyword>
<evidence type="ECO:0000256" key="1">
    <source>
        <dbReference type="ARBA" id="ARBA00006756"/>
    </source>
</evidence>
<protein>
    <recommendedName>
        <fullName evidence="3">Exocyst subunit Exo70 family protein</fullName>
    </recommendedName>
</protein>
<dbReference type="Pfam" id="PF03081">
    <property type="entry name" value="Exo70_C"/>
    <property type="match status" value="1"/>
</dbReference>
<feature type="region of interest" description="Disordered" evidence="4">
    <location>
        <begin position="220"/>
        <end position="248"/>
    </location>
</feature>
<dbReference type="InterPro" id="IPR046364">
    <property type="entry name" value="Exo70_C"/>
</dbReference>